<dbReference type="AlphaFoldDB" id="A0AAD3TIA5"/>
<name>A0AAD3TIA5_NEPGR</name>
<evidence type="ECO:0000313" key="2">
    <source>
        <dbReference type="EMBL" id="GMH29664.1"/>
    </source>
</evidence>
<dbReference type="EMBL" id="BSYO01000036">
    <property type="protein sequence ID" value="GMH29664.1"/>
    <property type="molecule type" value="Genomic_DNA"/>
</dbReference>
<protein>
    <submittedName>
        <fullName evidence="2">Uncharacterized protein</fullName>
    </submittedName>
</protein>
<dbReference type="PANTHER" id="PTHR33641">
    <property type="entry name" value="OS06G0133500 PROTEIN"/>
    <property type="match status" value="1"/>
</dbReference>
<dbReference type="Proteomes" id="UP001279734">
    <property type="component" value="Unassembled WGS sequence"/>
</dbReference>
<dbReference type="PANTHER" id="PTHR33641:SF15">
    <property type="entry name" value="AVR9_CF-9 RAPIDLY ELICITED PROTEIN"/>
    <property type="match status" value="1"/>
</dbReference>
<reference evidence="2" key="1">
    <citation type="submission" date="2023-05" db="EMBL/GenBank/DDBJ databases">
        <title>Nepenthes gracilis genome sequencing.</title>
        <authorList>
            <person name="Fukushima K."/>
        </authorList>
    </citation>
    <scope>NUCLEOTIDE SEQUENCE</scope>
    <source>
        <strain evidence="2">SING2019-196</strain>
    </source>
</reference>
<gene>
    <name evidence="2" type="ORF">Nepgr_031507</name>
</gene>
<organism evidence="2 3">
    <name type="scientific">Nepenthes gracilis</name>
    <name type="common">Slender pitcher plant</name>
    <dbReference type="NCBI Taxonomy" id="150966"/>
    <lineage>
        <taxon>Eukaryota</taxon>
        <taxon>Viridiplantae</taxon>
        <taxon>Streptophyta</taxon>
        <taxon>Embryophyta</taxon>
        <taxon>Tracheophyta</taxon>
        <taxon>Spermatophyta</taxon>
        <taxon>Magnoliopsida</taxon>
        <taxon>eudicotyledons</taxon>
        <taxon>Gunneridae</taxon>
        <taxon>Pentapetalae</taxon>
        <taxon>Caryophyllales</taxon>
        <taxon>Nepenthaceae</taxon>
        <taxon>Nepenthes</taxon>
    </lineage>
</organism>
<feature type="region of interest" description="Disordered" evidence="1">
    <location>
        <begin position="24"/>
        <end position="64"/>
    </location>
</feature>
<evidence type="ECO:0000256" key="1">
    <source>
        <dbReference type="SAM" id="MobiDB-lite"/>
    </source>
</evidence>
<sequence length="91" mass="10123">MMSIFSSFDALSLESLGRKFSVSTPSALDRKGLSSIDDSMNDSSSHKKEIGARISGSWTDQNQIRREQPSKIPRFAIELDGVHCFETIVPF</sequence>
<evidence type="ECO:0000313" key="3">
    <source>
        <dbReference type="Proteomes" id="UP001279734"/>
    </source>
</evidence>
<comment type="caution">
    <text evidence="2">The sequence shown here is derived from an EMBL/GenBank/DDBJ whole genome shotgun (WGS) entry which is preliminary data.</text>
</comment>
<feature type="compositionally biased region" description="Low complexity" evidence="1">
    <location>
        <begin position="34"/>
        <end position="43"/>
    </location>
</feature>
<keyword evidence="3" id="KW-1185">Reference proteome</keyword>
<accession>A0AAD3TIA5</accession>
<proteinExistence type="predicted"/>